<evidence type="ECO:0000313" key="12">
    <source>
        <dbReference type="EMBL" id="KAA8894558.1"/>
    </source>
</evidence>
<proteinExistence type="inferred from homology"/>
<keyword evidence="6" id="KW-0119">Carbohydrate metabolism</keyword>
<dbReference type="AlphaFoldDB" id="A0A5J5EIQ6"/>
<keyword evidence="13" id="KW-1185">Reference proteome</keyword>
<dbReference type="PANTHER" id="PTHR11177:SF333">
    <property type="entry name" value="CHITINASE"/>
    <property type="match status" value="1"/>
</dbReference>
<organism evidence="12 13">
    <name type="scientific">Sphaerosporella brunnea</name>
    <dbReference type="NCBI Taxonomy" id="1250544"/>
    <lineage>
        <taxon>Eukaryota</taxon>
        <taxon>Fungi</taxon>
        <taxon>Dikarya</taxon>
        <taxon>Ascomycota</taxon>
        <taxon>Pezizomycotina</taxon>
        <taxon>Pezizomycetes</taxon>
        <taxon>Pezizales</taxon>
        <taxon>Pyronemataceae</taxon>
        <taxon>Sphaerosporella</taxon>
    </lineage>
</organism>
<keyword evidence="5" id="KW-0146">Chitin degradation</keyword>
<dbReference type="InterPro" id="IPR029070">
    <property type="entry name" value="Chitinase_insertion_sf"/>
</dbReference>
<dbReference type="SUPFAM" id="SSF51445">
    <property type="entry name" value="(Trans)glycosidases"/>
    <property type="match status" value="1"/>
</dbReference>
<evidence type="ECO:0000313" key="13">
    <source>
        <dbReference type="Proteomes" id="UP000326924"/>
    </source>
</evidence>
<name>A0A5J5EIQ6_9PEZI</name>
<keyword evidence="7 9" id="KW-0326">Glycosidase</keyword>
<evidence type="ECO:0000256" key="1">
    <source>
        <dbReference type="ARBA" id="ARBA00000822"/>
    </source>
</evidence>
<feature type="region of interest" description="Disordered" evidence="10">
    <location>
        <begin position="648"/>
        <end position="669"/>
    </location>
</feature>
<dbReference type="Proteomes" id="UP000326924">
    <property type="component" value="Unassembled WGS sequence"/>
</dbReference>
<dbReference type="Gene3D" id="3.10.50.10">
    <property type="match status" value="1"/>
</dbReference>
<dbReference type="GO" id="GO:0006032">
    <property type="term" value="P:chitin catabolic process"/>
    <property type="evidence" value="ECO:0007669"/>
    <property type="project" value="UniProtKB-KW"/>
</dbReference>
<evidence type="ECO:0000256" key="2">
    <source>
        <dbReference type="ARBA" id="ARBA00008682"/>
    </source>
</evidence>
<feature type="domain" description="GH18" evidence="11">
    <location>
        <begin position="1"/>
        <end position="333"/>
    </location>
</feature>
<reference evidence="12 13" key="1">
    <citation type="submission" date="2019-09" db="EMBL/GenBank/DDBJ databases">
        <title>Draft genome of the ectomycorrhizal ascomycete Sphaerosporella brunnea.</title>
        <authorList>
            <consortium name="DOE Joint Genome Institute"/>
            <person name="Benucci G.M."/>
            <person name="Marozzi G."/>
            <person name="Antonielli L."/>
            <person name="Sanchez S."/>
            <person name="Marco P."/>
            <person name="Wang X."/>
            <person name="Falini L.B."/>
            <person name="Barry K."/>
            <person name="Haridas S."/>
            <person name="Lipzen A."/>
            <person name="Labutti K."/>
            <person name="Grigoriev I.V."/>
            <person name="Murat C."/>
            <person name="Martin F."/>
            <person name="Albertini E."/>
            <person name="Donnini D."/>
            <person name="Bonito G."/>
        </authorList>
    </citation>
    <scope>NUCLEOTIDE SEQUENCE [LARGE SCALE GENOMIC DNA]</scope>
    <source>
        <strain evidence="12 13">Sb_GMNB300</strain>
    </source>
</reference>
<evidence type="ECO:0000256" key="4">
    <source>
        <dbReference type="ARBA" id="ARBA00022801"/>
    </source>
</evidence>
<accession>A0A5J5EIQ6</accession>
<dbReference type="SUPFAM" id="SSF54556">
    <property type="entry name" value="Chitinase insertion domain"/>
    <property type="match status" value="1"/>
</dbReference>
<dbReference type="InterPro" id="IPR050314">
    <property type="entry name" value="Glycosyl_Hydrlase_18"/>
</dbReference>
<dbReference type="PROSITE" id="PS01095">
    <property type="entry name" value="GH18_1"/>
    <property type="match status" value="1"/>
</dbReference>
<keyword evidence="8" id="KW-0624">Polysaccharide degradation</keyword>
<evidence type="ECO:0000256" key="10">
    <source>
        <dbReference type="SAM" id="MobiDB-lite"/>
    </source>
</evidence>
<dbReference type="Pfam" id="PF00704">
    <property type="entry name" value="Glyco_hydro_18"/>
    <property type="match status" value="1"/>
</dbReference>
<dbReference type="OrthoDB" id="73875at2759"/>
<dbReference type="PROSITE" id="PS51910">
    <property type="entry name" value="GH18_2"/>
    <property type="match status" value="1"/>
</dbReference>
<evidence type="ECO:0000256" key="8">
    <source>
        <dbReference type="ARBA" id="ARBA00023326"/>
    </source>
</evidence>
<dbReference type="GO" id="GO:0008061">
    <property type="term" value="F:chitin binding"/>
    <property type="evidence" value="ECO:0007669"/>
    <property type="project" value="InterPro"/>
</dbReference>
<dbReference type="InterPro" id="IPR011583">
    <property type="entry name" value="Chitinase_II/V-like_cat"/>
</dbReference>
<evidence type="ECO:0000256" key="5">
    <source>
        <dbReference type="ARBA" id="ARBA00023024"/>
    </source>
</evidence>
<dbReference type="GO" id="GO:0008843">
    <property type="term" value="F:endochitinase activity"/>
    <property type="evidence" value="ECO:0007669"/>
    <property type="project" value="UniProtKB-EC"/>
</dbReference>
<dbReference type="GO" id="GO:0000272">
    <property type="term" value="P:polysaccharide catabolic process"/>
    <property type="evidence" value="ECO:0007669"/>
    <property type="project" value="UniProtKB-KW"/>
</dbReference>
<gene>
    <name evidence="12" type="ORF">FN846DRAFT_1000043</name>
</gene>
<dbReference type="InterPro" id="IPR017853">
    <property type="entry name" value="GH"/>
</dbReference>
<dbReference type="InterPro" id="IPR001579">
    <property type="entry name" value="Glyco_hydro_18_chit_AS"/>
</dbReference>
<evidence type="ECO:0000256" key="9">
    <source>
        <dbReference type="RuleBase" id="RU000489"/>
    </source>
</evidence>
<evidence type="ECO:0000256" key="3">
    <source>
        <dbReference type="ARBA" id="ARBA00012729"/>
    </source>
</evidence>
<dbReference type="Gene3D" id="3.20.20.80">
    <property type="entry name" value="Glycosidases"/>
    <property type="match status" value="1"/>
</dbReference>
<evidence type="ECO:0000256" key="7">
    <source>
        <dbReference type="ARBA" id="ARBA00023295"/>
    </source>
</evidence>
<sequence>MSVTTRAGQRCEHVINFAFALVDPTTFEVAPMNDGDKALYKRMVALKRMNPGLEIWIAIGGWSFNDENQHTKTTFSYLAGSNANQKKFFASLTSFMATYGFDGVDMDWEYPAARDRTSRDEDFENFPRLWRTSEMLWETLVELPGSFLYLQQFDLKAFGKHVDYFNVMSYEFHGTWDEESKSVEPLILAHTNLTEIKDALDLLWRNDVDPQQVTLGMAYYGRSFTAESSSCTDTGCRSISGGRAGECSSTVGVLTNPEISRIIEKNGLTPKLDKAAAVKTITWDKDQWVSFDDYDTFKLKADWARGVRLGGVMVWAISQDDIAGTSAKNLARAIDRKIEKIISLPAFALSLAKFVDEPKGRNPFSHSKRTLELRENNFMYQLSILLVVVSTTPGLDDMYIAEYNNTIVIDLDLPFSELQQHLLSVLESGNTSAPEDILASILCQGTRAREGVDSLRNTTTEVWYTPDEARRLFEHSNSSKKRIRRSFEEDLGRTSRDDRDERATTGMWLYDIRNAPELRGYNEEDILLVFHLICLSIEFVGYDPQYNQSTYYPQIYTFHVFQGHQVYLSSSAPYTYRVDGWDQSGEGSVSERTTILRCPDLNQDGQRTFEFWYPGLEGPYQDTIVTARGHFIVPINYNGQNGPLFGPLSPHGLRAPSDDMSGEEWPRSN</sequence>
<evidence type="ECO:0000256" key="6">
    <source>
        <dbReference type="ARBA" id="ARBA00023277"/>
    </source>
</evidence>
<dbReference type="SMART" id="SM00636">
    <property type="entry name" value="Glyco_18"/>
    <property type="match status" value="1"/>
</dbReference>
<dbReference type="InParanoid" id="A0A5J5EIQ6"/>
<dbReference type="EMBL" id="VXIS01000331">
    <property type="protein sequence ID" value="KAA8894558.1"/>
    <property type="molecule type" value="Genomic_DNA"/>
</dbReference>
<dbReference type="InterPro" id="IPR001223">
    <property type="entry name" value="Glyco_hydro18_cat"/>
</dbReference>
<keyword evidence="4 9" id="KW-0378">Hydrolase</keyword>
<dbReference type="PANTHER" id="PTHR11177">
    <property type="entry name" value="CHITINASE"/>
    <property type="match status" value="1"/>
</dbReference>
<dbReference type="EC" id="3.2.1.14" evidence="3"/>
<comment type="caution">
    <text evidence="12">The sequence shown here is derived from an EMBL/GenBank/DDBJ whole genome shotgun (WGS) entry which is preliminary data.</text>
</comment>
<protein>
    <recommendedName>
        <fullName evidence="3">chitinase</fullName>
        <ecNumber evidence="3">3.2.1.14</ecNumber>
    </recommendedName>
</protein>
<comment type="catalytic activity">
    <reaction evidence="1">
        <text>Random endo-hydrolysis of N-acetyl-beta-D-glucosaminide (1-&gt;4)-beta-linkages in chitin and chitodextrins.</text>
        <dbReference type="EC" id="3.2.1.14"/>
    </reaction>
</comment>
<comment type="similarity">
    <text evidence="2">Belongs to the glycosyl hydrolase 18 family. Chitinase class V subfamily.</text>
</comment>
<evidence type="ECO:0000259" key="11">
    <source>
        <dbReference type="PROSITE" id="PS51910"/>
    </source>
</evidence>